<dbReference type="GeneID" id="36407746"/>
<evidence type="ECO:0000313" key="2">
    <source>
        <dbReference type="Proteomes" id="UP000054928"/>
    </source>
</evidence>
<keyword evidence="2" id="KW-1185">Reference proteome</keyword>
<organism evidence="1 2">
    <name type="scientific">Plasmopara halstedii</name>
    <name type="common">Downy mildew of sunflower</name>
    <dbReference type="NCBI Taxonomy" id="4781"/>
    <lineage>
        <taxon>Eukaryota</taxon>
        <taxon>Sar</taxon>
        <taxon>Stramenopiles</taxon>
        <taxon>Oomycota</taxon>
        <taxon>Peronosporomycetes</taxon>
        <taxon>Peronosporales</taxon>
        <taxon>Peronosporaceae</taxon>
        <taxon>Plasmopara</taxon>
    </lineage>
</organism>
<name>A0A0P1ALW5_PLAHL</name>
<dbReference type="EMBL" id="CCYD01000645">
    <property type="protein sequence ID" value="CEG42413.1"/>
    <property type="molecule type" value="Genomic_DNA"/>
</dbReference>
<accession>A0A0P1ALW5</accession>
<dbReference type="AlphaFoldDB" id="A0A0P1ALW5"/>
<evidence type="ECO:0000313" key="1">
    <source>
        <dbReference type="EMBL" id="CEG42413.1"/>
    </source>
</evidence>
<dbReference type="RefSeq" id="XP_024578782.1">
    <property type="nucleotide sequence ID" value="XM_024728290.1"/>
</dbReference>
<proteinExistence type="predicted"/>
<sequence length="70" mass="8039">MCWSNNVQILTLSKIELLRVTELYCQEQIFLLIEAALGIGEMQHVCVAKALENTEFESSEVTMRFHTYTA</sequence>
<reference evidence="2" key="1">
    <citation type="submission" date="2014-09" db="EMBL/GenBank/DDBJ databases">
        <authorList>
            <person name="Sharma Rahul"/>
            <person name="Thines Marco"/>
        </authorList>
    </citation>
    <scope>NUCLEOTIDE SEQUENCE [LARGE SCALE GENOMIC DNA]</scope>
</reference>
<dbReference type="Proteomes" id="UP000054928">
    <property type="component" value="Unassembled WGS sequence"/>
</dbReference>
<protein>
    <submittedName>
        <fullName evidence="1">Uncharacterized protein</fullName>
    </submittedName>
</protein>